<feature type="compositionally biased region" description="Low complexity" evidence="8">
    <location>
        <begin position="712"/>
        <end position="724"/>
    </location>
</feature>
<feature type="compositionally biased region" description="Polar residues" evidence="8">
    <location>
        <begin position="1"/>
        <end position="11"/>
    </location>
</feature>
<feature type="region of interest" description="Disordered" evidence="8">
    <location>
        <begin position="712"/>
        <end position="732"/>
    </location>
</feature>
<feature type="domain" description="Glycosyltransferase RgtA/B/C/D-like" evidence="10">
    <location>
        <begin position="108"/>
        <end position="266"/>
    </location>
</feature>
<feature type="transmembrane region" description="Helical" evidence="9">
    <location>
        <begin position="212"/>
        <end position="237"/>
    </location>
</feature>
<feature type="compositionally biased region" description="Gly residues" evidence="8">
    <location>
        <begin position="595"/>
        <end position="609"/>
    </location>
</feature>
<feature type="region of interest" description="Disordered" evidence="8">
    <location>
        <begin position="1"/>
        <end position="32"/>
    </location>
</feature>
<feature type="transmembrane region" description="Helical" evidence="9">
    <location>
        <begin position="372"/>
        <end position="389"/>
    </location>
</feature>
<feature type="transmembrane region" description="Helical" evidence="9">
    <location>
        <begin position="395"/>
        <end position="418"/>
    </location>
</feature>
<dbReference type="Proteomes" id="UP001596074">
    <property type="component" value="Unassembled WGS sequence"/>
</dbReference>
<feature type="transmembrane region" description="Helical" evidence="9">
    <location>
        <begin position="483"/>
        <end position="504"/>
    </location>
</feature>
<keyword evidence="7 9" id="KW-0472">Membrane</keyword>
<feature type="transmembrane region" description="Helical" evidence="9">
    <location>
        <begin position="425"/>
        <end position="445"/>
    </location>
</feature>
<feature type="transmembrane region" description="Helical" evidence="9">
    <location>
        <begin position="457"/>
        <end position="476"/>
    </location>
</feature>
<accession>A0ABW1A9W8</accession>
<feature type="transmembrane region" description="Helical" evidence="9">
    <location>
        <begin position="341"/>
        <end position="360"/>
    </location>
</feature>
<keyword evidence="3" id="KW-0328">Glycosyltransferase</keyword>
<organism evidence="12 13">
    <name type="scientific">Actinomadura rugatobispora</name>
    <dbReference type="NCBI Taxonomy" id="1994"/>
    <lineage>
        <taxon>Bacteria</taxon>
        <taxon>Bacillati</taxon>
        <taxon>Actinomycetota</taxon>
        <taxon>Actinomycetes</taxon>
        <taxon>Streptosporangiales</taxon>
        <taxon>Thermomonosporaceae</taxon>
        <taxon>Actinomadura</taxon>
    </lineage>
</organism>
<feature type="transmembrane region" description="Helical" evidence="9">
    <location>
        <begin position="54"/>
        <end position="71"/>
    </location>
</feature>
<dbReference type="Pfam" id="PF13231">
    <property type="entry name" value="PMT_2"/>
    <property type="match status" value="1"/>
</dbReference>
<protein>
    <submittedName>
        <fullName evidence="12">Glycosyltransferase family 39 protein</fullName>
    </submittedName>
</protein>
<feature type="compositionally biased region" description="Gly residues" evidence="8">
    <location>
        <begin position="548"/>
        <end position="585"/>
    </location>
</feature>
<feature type="domain" description="Putative mannosyltransferase YkcA/B-like C-terminal" evidence="11">
    <location>
        <begin position="613"/>
        <end position="704"/>
    </location>
</feature>
<evidence type="ECO:0000256" key="1">
    <source>
        <dbReference type="ARBA" id="ARBA00004651"/>
    </source>
</evidence>
<dbReference type="InterPro" id="IPR050297">
    <property type="entry name" value="LipidA_mod_glycosyltrf_83"/>
</dbReference>
<comment type="caution">
    <text evidence="12">The sequence shown here is derived from an EMBL/GenBank/DDBJ whole genome shotgun (WGS) entry which is preliminary data.</text>
</comment>
<keyword evidence="13" id="KW-1185">Reference proteome</keyword>
<evidence type="ECO:0000256" key="9">
    <source>
        <dbReference type="SAM" id="Phobius"/>
    </source>
</evidence>
<evidence type="ECO:0000256" key="7">
    <source>
        <dbReference type="ARBA" id="ARBA00023136"/>
    </source>
</evidence>
<feature type="transmembrane region" description="Helical" evidence="9">
    <location>
        <begin position="119"/>
        <end position="146"/>
    </location>
</feature>
<feature type="compositionally biased region" description="Gly residues" evidence="8">
    <location>
        <begin position="522"/>
        <end position="540"/>
    </location>
</feature>
<proteinExistence type="predicted"/>
<evidence type="ECO:0000259" key="11">
    <source>
        <dbReference type="Pfam" id="PF24878"/>
    </source>
</evidence>
<keyword evidence="4" id="KW-0808">Transferase</keyword>
<feature type="transmembrane region" description="Helical" evidence="9">
    <location>
        <begin position="249"/>
        <end position="268"/>
    </location>
</feature>
<dbReference type="PANTHER" id="PTHR33908:SF3">
    <property type="entry name" value="UNDECAPRENYL PHOSPHATE-ALPHA-4-AMINO-4-DEOXY-L-ARABINOSE ARABINOSYL TRANSFERASE"/>
    <property type="match status" value="1"/>
</dbReference>
<dbReference type="EMBL" id="JBHSON010000068">
    <property type="protein sequence ID" value="MFC5751368.1"/>
    <property type="molecule type" value="Genomic_DNA"/>
</dbReference>
<evidence type="ECO:0000256" key="8">
    <source>
        <dbReference type="SAM" id="MobiDB-lite"/>
    </source>
</evidence>
<dbReference type="Pfam" id="PF24878">
    <property type="entry name" value="YkcB_C"/>
    <property type="match status" value="1"/>
</dbReference>
<reference evidence="13" key="1">
    <citation type="journal article" date="2019" name="Int. J. Syst. Evol. Microbiol.">
        <title>The Global Catalogue of Microorganisms (GCM) 10K type strain sequencing project: providing services to taxonomists for standard genome sequencing and annotation.</title>
        <authorList>
            <consortium name="The Broad Institute Genomics Platform"/>
            <consortium name="The Broad Institute Genome Sequencing Center for Infectious Disease"/>
            <person name="Wu L."/>
            <person name="Ma J."/>
        </authorList>
    </citation>
    <scope>NUCLEOTIDE SEQUENCE [LARGE SCALE GENOMIC DNA]</scope>
    <source>
        <strain evidence="13">KCTC 42087</strain>
    </source>
</reference>
<sequence length="738" mass="73669">MSLTGTDTIGSTRDGAARGESAAHAGPAGRPGPLGSLRRLALGGPEDPRWARPALWAVVLLAFVLCAWNLSANGYANTYYSAAVRSGTESWKAFFFGALDSGSFITVDKPPMALWVMGLFARVMGFGPWSLLLPQALAGAAAVAVLHATVRRASGHPAALIAAGVLALTPITVAINRDNNPDTLLVLLLVLAAWACQRAVESGRLRWLAAAAFFVGCGFNTKMLQAFLVVPALALAYLVAAKAPVLRRVWHLLAAGAALAVSSLWWMAVVDLIPADRRPFIGGSSDGTVWDLVIGYNGLGRIFGEGGGSGGVRGGPGGGGGGFGGAAGAGRLFNDTLGGQISWLLPYAAIALVAGLLLLWKRPRTDLGRAGLLLWGGWLAVHFVVFSFAEGTFHPYYATAMAPAIGALAGAGTVLLYGAYRRSAAWAWVLPVGAAITGAWSFALLGRTPDWNPWLRWAVAAVTVLAVLGVVAGRALRGRGGRMVVAGLALTLVAGLAGPAAYAVSAASSRVNGTNPLAGPSTGAGFGGPGARPGGGRFPGGPMPGGGPAPGGLAPGGAAPGGAAPGGAAPGGAAPGGAMPGGAMPGGFRPPGSAPGVGGRTGGGPGGQVSDGMLKYLRENRGGASWLVAVSSAQQASSVIVETGEPVIAMGGFTGRDPAMTVAKLQEYVKSGRLRHILIEGDGRRGPGGQGGGGAEVTAWVQKNGTLVDPSAYGGSSAASSGASGASGGSGARLYKLG</sequence>
<evidence type="ECO:0000256" key="3">
    <source>
        <dbReference type="ARBA" id="ARBA00022676"/>
    </source>
</evidence>
<comment type="subcellular location">
    <subcellularLocation>
        <location evidence="1">Cell membrane</location>
        <topology evidence="1">Multi-pass membrane protein</topology>
    </subcellularLocation>
</comment>
<dbReference type="PANTHER" id="PTHR33908">
    <property type="entry name" value="MANNOSYLTRANSFERASE YKCB-RELATED"/>
    <property type="match status" value="1"/>
</dbReference>
<name>A0ABW1A9W8_9ACTN</name>
<evidence type="ECO:0000256" key="4">
    <source>
        <dbReference type="ARBA" id="ARBA00022679"/>
    </source>
</evidence>
<evidence type="ECO:0000259" key="10">
    <source>
        <dbReference type="Pfam" id="PF13231"/>
    </source>
</evidence>
<evidence type="ECO:0000256" key="6">
    <source>
        <dbReference type="ARBA" id="ARBA00022989"/>
    </source>
</evidence>
<dbReference type="RefSeq" id="WP_378287277.1">
    <property type="nucleotide sequence ID" value="NZ_JBHSON010000068.1"/>
</dbReference>
<gene>
    <name evidence="12" type="ORF">ACFPZN_37610</name>
</gene>
<feature type="region of interest" description="Disordered" evidence="8">
    <location>
        <begin position="515"/>
        <end position="612"/>
    </location>
</feature>
<evidence type="ECO:0000313" key="13">
    <source>
        <dbReference type="Proteomes" id="UP001596074"/>
    </source>
</evidence>
<evidence type="ECO:0000256" key="2">
    <source>
        <dbReference type="ARBA" id="ARBA00022475"/>
    </source>
</evidence>
<feature type="transmembrane region" description="Helical" evidence="9">
    <location>
        <begin position="158"/>
        <end position="176"/>
    </location>
</feature>
<keyword evidence="5 9" id="KW-0812">Transmembrane</keyword>
<evidence type="ECO:0000313" key="12">
    <source>
        <dbReference type="EMBL" id="MFC5751368.1"/>
    </source>
</evidence>
<keyword evidence="6 9" id="KW-1133">Transmembrane helix</keyword>
<dbReference type="InterPro" id="IPR056785">
    <property type="entry name" value="YkcA/B-like_C"/>
</dbReference>
<evidence type="ECO:0000256" key="5">
    <source>
        <dbReference type="ARBA" id="ARBA00022692"/>
    </source>
</evidence>
<dbReference type="InterPro" id="IPR038731">
    <property type="entry name" value="RgtA/B/C-like"/>
</dbReference>
<keyword evidence="2" id="KW-1003">Cell membrane</keyword>